<evidence type="ECO:0000256" key="1">
    <source>
        <dbReference type="SAM" id="MobiDB-lite"/>
    </source>
</evidence>
<accession>A0A9P9JAK6</accession>
<evidence type="ECO:0000256" key="2">
    <source>
        <dbReference type="SAM" id="Phobius"/>
    </source>
</evidence>
<protein>
    <submittedName>
        <fullName evidence="3">Uncharacterized protein</fullName>
    </submittedName>
</protein>
<sequence>MCCILARCRGRPASGSRGRLWLELVSARPLVRCKWAAQPITQLDSYSTCSSISLASIIANTLEVTILVLVFTAVTLRVIFDRPITRDEIRTSPLYLNRCSGTCLVCYKSSPASPTHTSGRRPMASRATRRTRSPRRSTAVLARGFFEGLGCSGPLEYMTSFSYFMCICRRGLFGIDSSWYGCYILRCRLSGGGCESSGDAGAVKTHEYS</sequence>
<feature type="transmembrane region" description="Helical" evidence="2">
    <location>
        <begin position="52"/>
        <end position="80"/>
    </location>
</feature>
<organism evidence="3 4">
    <name type="scientific">Dactylonectria estremocensis</name>
    <dbReference type="NCBI Taxonomy" id="1079267"/>
    <lineage>
        <taxon>Eukaryota</taxon>
        <taxon>Fungi</taxon>
        <taxon>Dikarya</taxon>
        <taxon>Ascomycota</taxon>
        <taxon>Pezizomycotina</taxon>
        <taxon>Sordariomycetes</taxon>
        <taxon>Hypocreomycetidae</taxon>
        <taxon>Hypocreales</taxon>
        <taxon>Nectriaceae</taxon>
        <taxon>Dactylonectria</taxon>
    </lineage>
</organism>
<gene>
    <name evidence="3" type="ORF">B0J13DRAFT_289773</name>
</gene>
<keyword evidence="2" id="KW-0812">Transmembrane</keyword>
<keyword evidence="4" id="KW-1185">Reference proteome</keyword>
<keyword evidence="2" id="KW-0472">Membrane</keyword>
<proteinExistence type="predicted"/>
<dbReference type="EMBL" id="JAGMUU010000006">
    <property type="protein sequence ID" value="KAH7150501.1"/>
    <property type="molecule type" value="Genomic_DNA"/>
</dbReference>
<comment type="caution">
    <text evidence="3">The sequence shown here is derived from an EMBL/GenBank/DDBJ whole genome shotgun (WGS) entry which is preliminary data.</text>
</comment>
<dbReference type="Proteomes" id="UP000717696">
    <property type="component" value="Unassembled WGS sequence"/>
</dbReference>
<name>A0A9P9JAK6_9HYPO</name>
<evidence type="ECO:0000313" key="4">
    <source>
        <dbReference type="Proteomes" id="UP000717696"/>
    </source>
</evidence>
<feature type="region of interest" description="Disordered" evidence="1">
    <location>
        <begin position="111"/>
        <end position="132"/>
    </location>
</feature>
<dbReference type="AlphaFoldDB" id="A0A9P9JAK6"/>
<evidence type="ECO:0000313" key="3">
    <source>
        <dbReference type="EMBL" id="KAH7150501.1"/>
    </source>
</evidence>
<keyword evidence="2" id="KW-1133">Transmembrane helix</keyword>
<reference evidence="3" key="1">
    <citation type="journal article" date="2021" name="Nat. Commun.">
        <title>Genetic determinants of endophytism in the Arabidopsis root mycobiome.</title>
        <authorList>
            <person name="Mesny F."/>
            <person name="Miyauchi S."/>
            <person name="Thiergart T."/>
            <person name="Pickel B."/>
            <person name="Atanasova L."/>
            <person name="Karlsson M."/>
            <person name="Huettel B."/>
            <person name="Barry K.W."/>
            <person name="Haridas S."/>
            <person name="Chen C."/>
            <person name="Bauer D."/>
            <person name="Andreopoulos W."/>
            <person name="Pangilinan J."/>
            <person name="LaButti K."/>
            <person name="Riley R."/>
            <person name="Lipzen A."/>
            <person name="Clum A."/>
            <person name="Drula E."/>
            <person name="Henrissat B."/>
            <person name="Kohler A."/>
            <person name="Grigoriev I.V."/>
            <person name="Martin F.M."/>
            <person name="Hacquard S."/>
        </authorList>
    </citation>
    <scope>NUCLEOTIDE SEQUENCE</scope>
    <source>
        <strain evidence="3">MPI-CAGE-AT-0021</strain>
    </source>
</reference>